<keyword evidence="1" id="KW-0378">Hydrolase</keyword>
<evidence type="ECO:0000259" key="3">
    <source>
        <dbReference type="Pfam" id="PF16874"/>
    </source>
</evidence>
<dbReference type="AlphaFoldDB" id="A0A6B8RFD4"/>
<dbReference type="Pfam" id="PF02065">
    <property type="entry name" value="Melibiase"/>
    <property type="match status" value="1"/>
</dbReference>
<proteinExistence type="predicted"/>
<evidence type="ECO:0000313" key="5">
    <source>
        <dbReference type="Proteomes" id="UP000426246"/>
    </source>
</evidence>
<dbReference type="KEGG" id="ppsc:EHS13_04875"/>
<protein>
    <recommendedName>
        <fullName evidence="3">Glycosyl hydrolase family 36 C-terminal domain-containing protein</fullName>
    </recommendedName>
</protein>
<evidence type="ECO:0000313" key="4">
    <source>
        <dbReference type="EMBL" id="QGQ94285.1"/>
    </source>
</evidence>
<dbReference type="Gene3D" id="2.60.40.1180">
    <property type="entry name" value="Golgi alpha-mannosidase II"/>
    <property type="match status" value="1"/>
</dbReference>
<feature type="domain" description="Glycosyl hydrolase family 36 C-terminal" evidence="3">
    <location>
        <begin position="565"/>
        <end position="634"/>
    </location>
</feature>
<dbReference type="PRINTS" id="PR00743">
    <property type="entry name" value="GLHYDRLASE36"/>
</dbReference>
<reference evidence="5" key="1">
    <citation type="submission" date="2018-11" db="EMBL/GenBank/DDBJ databases">
        <title>Complete genome sequence of Paenibacillus sp. ML311-T8.</title>
        <authorList>
            <person name="Nam Y.-D."/>
            <person name="Kang J."/>
            <person name="Chung W.-H."/>
            <person name="Park Y.S."/>
        </authorList>
    </citation>
    <scope>NUCLEOTIDE SEQUENCE [LARGE SCALE GENOMIC DNA]</scope>
    <source>
        <strain evidence="5">ML311-T8</strain>
    </source>
</reference>
<dbReference type="InterPro" id="IPR038417">
    <property type="entry name" value="Alpga-gal_N_sf"/>
</dbReference>
<dbReference type="InterPro" id="IPR017853">
    <property type="entry name" value="GH"/>
</dbReference>
<accession>A0A6B8RFD4</accession>
<dbReference type="Gene3D" id="2.70.98.60">
    <property type="entry name" value="alpha-galactosidase from lactobacil brevis"/>
    <property type="match status" value="1"/>
</dbReference>
<dbReference type="InterPro" id="IPR013780">
    <property type="entry name" value="Glyco_hydro_b"/>
</dbReference>
<name>A0A6B8RFD4_9BACL</name>
<organism evidence="4 5">
    <name type="scientific">Paenibacillus psychroresistens</name>
    <dbReference type="NCBI Taxonomy" id="1778678"/>
    <lineage>
        <taxon>Bacteria</taxon>
        <taxon>Bacillati</taxon>
        <taxon>Bacillota</taxon>
        <taxon>Bacilli</taxon>
        <taxon>Bacillales</taxon>
        <taxon>Paenibacillaceae</taxon>
        <taxon>Paenibacillus</taxon>
    </lineage>
</organism>
<keyword evidence="5" id="KW-1185">Reference proteome</keyword>
<dbReference type="Gene3D" id="3.20.20.70">
    <property type="entry name" value="Aldolase class I"/>
    <property type="match status" value="1"/>
</dbReference>
<gene>
    <name evidence="4" type="ORF">EHS13_04875</name>
</gene>
<keyword evidence="2" id="KW-0326">Glycosidase</keyword>
<dbReference type="InterPro" id="IPR002252">
    <property type="entry name" value="Glyco_hydro_36"/>
</dbReference>
<dbReference type="EMBL" id="CP034235">
    <property type="protein sequence ID" value="QGQ94285.1"/>
    <property type="molecule type" value="Genomic_DNA"/>
</dbReference>
<dbReference type="Pfam" id="PF16874">
    <property type="entry name" value="Glyco_hydro_36C"/>
    <property type="match status" value="1"/>
</dbReference>
<dbReference type="Proteomes" id="UP000426246">
    <property type="component" value="Chromosome"/>
</dbReference>
<dbReference type="GO" id="GO:0004557">
    <property type="term" value="F:alpha-galactosidase activity"/>
    <property type="evidence" value="ECO:0007669"/>
    <property type="project" value="InterPro"/>
</dbReference>
<dbReference type="GO" id="GO:0016052">
    <property type="term" value="P:carbohydrate catabolic process"/>
    <property type="evidence" value="ECO:0007669"/>
    <property type="project" value="InterPro"/>
</dbReference>
<dbReference type="OrthoDB" id="9758822at2"/>
<dbReference type="InterPro" id="IPR031705">
    <property type="entry name" value="Glyco_hydro_36_C"/>
</dbReference>
<evidence type="ECO:0000256" key="2">
    <source>
        <dbReference type="ARBA" id="ARBA00023295"/>
    </source>
</evidence>
<evidence type="ECO:0000256" key="1">
    <source>
        <dbReference type="ARBA" id="ARBA00022801"/>
    </source>
</evidence>
<sequence>MILESEINNCKEWIHKNLQSGINVPFSFVLDGKHSDFWFAKAERKLTSTPLSGKRVQHIVEYKLLAEISIVCSAIEYLDYPFVEWTVYIQNYGKQDSPVIRNVMAMDLNLAEEPECRIILQHQRGSQHAINDFEIYREKLVPGENKVIATSGGRPSNKSLPYFHIELDGRGINFAIGWPGQWSSQFERNAEGLQIRAGQERTNFKLHPGEKVRTPLIAMQFWQGEPDRAQNVFRRWMKQYNVPHPQGKEIKPFLAACSSHQFSEMEKANEENQKLFIDRYLEEGILLDNWWMDAGWYIQNGTWVNTGTWEVDKERFPNSLRAITEHGHSKGVDSIVWFEPERVTAESHLAREHPEWLLTPPTETGNDNIRQDWRLFDLGNVEARSWWTDWVVQFIQDEGIDIYRQDFNVDPLRYWQKNDSEDRQGITENRYVQGLLVFFDELRERTGGILIDTCASGGRRLDLESMRRAVSLTRSDYHFEPIGQQCQTYALSYWLTFHGSGIKHSDAYRFRSGVAPHNILCYDMHEMELDYNAIRQNVEERQEIARFYDKDFYPLTPYSLKESLWMAWQFDSPDTDDGIVMAFRRSDCEDETLHVTLKGLDPNAHYYLFISKDSPETRHSGKDLLKTGLILESQMLPDSILVRYRRE</sequence>
<dbReference type="SUPFAM" id="SSF51445">
    <property type="entry name" value="(Trans)glycosidases"/>
    <property type="match status" value="1"/>
</dbReference>
<dbReference type="InterPro" id="IPR013785">
    <property type="entry name" value="Aldolase_TIM"/>
</dbReference>
<dbReference type="RefSeq" id="WP_155699286.1">
    <property type="nucleotide sequence ID" value="NZ_CP034235.1"/>
</dbReference>